<accession>A0A1H6T3V6</accession>
<dbReference type="RefSeq" id="WP_092362601.1">
    <property type="nucleotide sequence ID" value="NZ_BMGV01000002.1"/>
</dbReference>
<dbReference type="GO" id="GO:0016740">
    <property type="term" value="F:transferase activity"/>
    <property type="evidence" value="ECO:0007669"/>
    <property type="project" value="UniProtKB-KW"/>
</dbReference>
<keyword evidence="2" id="KW-1185">Reference proteome</keyword>
<gene>
    <name evidence="1" type="ORF">SAMN05444007_102216</name>
</gene>
<dbReference type="EMBL" id="FNYD01000002">
    <property type="protein sequence ID" value="SEI72794.1"/>
    <property type="molecule type" value="Genomic_DNA"/>
</dbReference>
<evidence type="ECO:0000313" key="2">
    <source>
        <dbReference type="Proteomes" id="UP000199379"/>
    </source>
</evidence>
<dbReference type="OrthoDB" id="835336at2"/>
<proteinExistence type="predicted"/>
<name>A0A1H6T3V6_9RHOB</name>
<protein>
    <submittedName>
        <fullName evidence="1">Glycosyl transferase family 2</fullName>
    </submittedName>
</protein>
<dbReference type="AlphaFoldDB" id="A0A1H6T3V6"/>
<evidence type="ECO:0000313" key="1">
    <source>
        <dbReference type="EMBL" id="SEI72794.1"/>
    </source>
</evidence>
<organism evidence="1 2">
    <name type="scientific">Cribrihabitans marinus</name>
    <dbReference type="NCBI Taxonomy" id="1227549"/>
    <lineage>
        <taxon>Bacteria</taxon>
        <taxon>Pseudomonadati</taxon>
        <taxon>Pseudomonadota</taxon>
        <taxon>Alphaproteobacteria</taxon>
        <taxon>Rhodobacterales</taxon>
        <taxon>Paracoccaceae</taxon>
        <taxon>Cribrihabitans</taxon>
    </lineage>
</organism>
<keyword evidence="1" id="KW-0808">Transferase</keyword>
<dbReference type="Proteomes" id="UP000199379">
    <property type="component" value="Unassembled WGS sequence"/>
</dbReference>
<reference evidence="1 2" key="1">
    <citation type="submission" date="2016-10" db="EMBL/GenBank/DDBJ databases">
        <authorList>
            <person name="de Groot N.N."/>
        </authorList>
    </citation>
    <scope>NUCLEOTIDE SEQUENCE [LARGE SCALE GENOMIC DNA]</scope>
    <source>
        <strain evidence="1 2">DSM 29340</strain>
    </source>
</reference>
<sequence>MKICAITMVYRDHWALGQWFAHHARHLGPENLFIVAHGADPALAGICPGANIMTIPRDDLSEFDARRERMLNAFQSGLCETYDWVIRTDADELICFDPARHSGFADIFEARPELALFALGLNLAERPQDPPLESGMSALAHRNLAQFSGHYSKAWAVRRRIGLRRHGVEVRPRFTKGFRFAMPRGVYLVHLKYACSEALLAANPHRRAIASGPGAGLPGAAWQSPDLRAQQFYERIGSLPVMPWDEAEDSAYRQFSDDPVRLPNKGLVRVRDAPVDVATTLPDWFSAT</sequence>
<dbReference type="Pfam" id="PF13704">
    <property type="entry name" value="Glyco_tranf_2_4"/>
    <property type="match status" value="1"/>
</dbReference>
<dbReference type="STRING" id="1227549.SAMN05444007_102216"/>